<evidence type="ECO:0000313" key="1">
    <source>
        <dbReference type="EMBL" id="GAK58423.1"/>
    </source>
</evidence>
<organism evidence="1">
    <name type="scientific">Vecturithrix granuli</name>
    <dbReference type="NCBI Taxonomy" id="1499967"/>
    <lineage>
        <taxon>Bacteria</taxon>
        <taxon>Candidatus Moduliflexota</taxon>
        <taxon>Candidatus Vecturitrichia</taxon>
        <taxon>Candidatus Vecturitrichales</taxon>
        <taxon>Candidatus Vecturitrichaceae</taxon>
        <taxon>Candidatus Vecturithrix</taxon>
    </lineage>
</organism>
<dbReference type="InterPro" id="IPR052705">
    <property type="entry name" value="Gliding_Motility_GTPase"/>
</dbReference>
<dbReference type="SUPFAM" id="SSF52540">
    <property type="entry name" value="P-loop containing nucleoside triphosphate hydrolases"/>
    <property type="match status" value="1"/>
</dbReference>
<dbReference type="Gene3D" id="3.40.50.300">
    <property type="entry name" value="P-loop containing nucleotide triphosphate hydrolases"/>
    <property type="match status" value="1"/>
</dbReference>
<keyword evidence="2" id="KW-1185">Reference proteome</keyword>
<name>A0A081C1G8_VECG1</name>
<dbReference type="InterPro" id="IPR027417">
    <property type="entry name" value="P-loop_NTPase"/>
</dbReference>
<dbReference type="STRING" id="1499967.U27_05397"/>
<accession>A0A081C1G8</accession>
<dbReference type="AlphaFoldDB" id="A0A081C1G8"/>
<evidence type="ECO:0000313" key="2">
    <source>
        <dbReference type="Proteomes" id="UP000030661"/>
    </source>
</evidence>
<dbReference type="EMBL" id="DF820467">
    <property type="protein sequence ID" value="GAK58423.1"/>
    <property type="molecule type" value="Genomic_DNA"/>
</dbReference>
<proteinExistence type="predicted"/>
<dbReference type="Proteomes" id="UP000030661">
    <property type="component" value="Unassembled WGS sequence"/>
</dbReference>
<dbReference type="HOGENOM" id="CLU_077110_0_0_0"/>
<dbReference type="eggNOG" id="COG1100">
    <property type="taxonomic scope" value="Bacteria"/>
</dbReference>
<sequence>MPQFNYNTGEIIAKVVYYGPAFGGKTTSLQWLHHRFDPLKARNLFSLDTEGDRTLFFDLLPMNFGKIDWMTLQVKIYTVPGEVKYNATRKMVLTGADAVIFVADSEISRHQENLHSLKNLAQNLSLKGMNIRTIPLVFQYNKRDLAHVLPLDILDQKLNFRSLPSYGSIAIDPYDFGVLESFIAVLHAMIESFGQKYNLAKLGDLDRISRTIEERLREKAHQK</sequence>
<gene>
    <name evidence="1" type="ORF">U27_05397</name>
</gene>
<dbReference type="PANTHER" id="PTHR42708:SF1">
    <property type="entry name" value="GLIDING MOTILITY PROTEIN MGLA"/>
    <property type="match status" value="1"/>
</dbReference>
<dbReference type="PANTHER" id="PTHR42708">
    <property type="entry name" value="ATP/GTP-BINDING PROTEIN-RELATED"/>
    <property type="match status" value="1"/>
</dbReference>
<protein>
    <submittedName>
        <fullName evidence="1">Mutual gliding protein A</fullName>
    </submittedName>
</protein>
<reference evidence="1" key="1">
    <citation type="journal article" date="2015" name="PeerJ">
        <title>First genomic representation of candidate bacterial phylum KSB3 points to enhanced environmental sensing as a trigger of wastewater bulking.</title>
        <authorList>
            <person name="Sekiguchi Y."/>
            <person name="Ohashi A."/>
            <person name="Parks D.H."/>
            <person name="Yamauchi T."/>
            <person name="Tyson G.W."/>
            <person name="Hugenholtz P."/>
        </authorList>
    </citation>
    <scope>NUCLEOTIDE SEQUENCE [LARGE SCALE GENOMIC DNA]</scope>
</reference>